<accession>A0A2S0N0U4</accession>
<gene>
    <name evidence="1" type="ORF">C6571_11150</name>
</gene>
<evidence type="ECO:0000313" key="1">
    <source>
        <dbReference type="EMBL" id="AVO41762.1"/>
    </source>
</evidence>
<dbReference type="EMBL" id="CP027669">
    <property type="protein sequence ID" value="AVO41762.1"/>
    <property type="molecule type" value="Genomic_DNA"/>
</dbReference>
<evidence type="ECO:0000313" key="2">
    <source>
        <dbReference type="Proteomes" id="UP000239326"/>
    </source>
</evidence>
<keyword evidence="2" id="KW-1185">Reference proteome</keyword>
<proteinExistence type="predicted"/>
<name>A0A2S0N0U4_9BURK</name>
<dbReference type="KEGG" id="simp:C6571_11150"/>
<dbReference type="PROSITE" id="PS51257">
    <property type="entry name" value="PROKAR_LIPOPROTEIN"/>
    <property type="match status" value="1"/>
</dbReference>
<dbReference type="AlphaFoldDB" id="A0A2S0N0U4"/>
<dbReference type="RefSeq" id="WP_106446739.1">
    <property type="nucleotide sequence ID" value="NZ_CP027669.1"/>
</dbReference>
<dbReference type="Proteomes" id="UP000239326">
    <property type="component" value="Chromosome"/>
</dbReference>
<organism evidence="1 2">
    <name type="scientific">Simplicispira suum</name>
    <dbReference type="NCBI Taxonomy" id="2109915"/>
    <lineage>
        <taxon>Bacteria</taxon>
        <taxon>Pseudomonadati</taxon>
        <taxon>Pseudomonadota</taxon>
        <taxon>Betaproteobacteria</taxon>
        <taxon>Burkholderiales</taxon>
        <taxon>Comamonadaceae</taxon>
        <taxon>Simplicispira</taxon>
    </lineage>
</organism>
<sequence length="162" mass="16933">MSSTFRFAYASALGVLAAILAAGCIQGPQSFAGALPLGAQSSGCLAASKQQANWLALAADLHAQGLALEVRCARPPADRTVQLLVLDSTRASQVLRGPLADGEHVDMGDAPGAAALAELSPDVLYNRSWLRAALLRHRLEAVSADRRQSEPTPPFVLEIAAH</sequence>
<dbReference type="OrthoDB" id="9801430at2"/>
<protein>
    <submittedName>
        <fullName evidence="1">D-Ala-D-Ala dipeptidase</fullName>
    </submittedName>
</protein>
<reference evidence="1 2" key="1">
    <citation type="submission" date="2018-03" db="EMBL/GenBank/DDBJ databases">
        <title>Genome sequencing of Simplicispira sp.</title>
        <authorList>
            <person name="Kim S.-J."/>
            <person name="Heo J."/>
            <person name="Kwon S.-W."/>
        </authorList>
    </citation>
    <scope>NUCLEOTIDE SEQUENCE [LARGE SCALE GENOMIC DNA]</scope>
    <source>
        <strain evidence="1 2">SC1-8</strain>
    </source>
</reference>